<sequence>MLGRLAPSTPTLFDTGSTIHFAHRAATKIFDSHIKSILRKTPIEKLTSLRPRLQVIHDEFSKLELDYSPLQTQIEKYIQNTTNYVSMKLGFASCMTSEAKAQRLADVDTKRGQLMEELELLDLEAKKLKESIERIDAKRAQK</sequence>
<reference evidence="2" key="1">
    <citation type="submission" date="2020-08" db="EMBL/GenBank/DDBJ databases">
        <title>Plant Genome Project.</title>
        <authorList>
            <person name="Zhang R.-G."/>
        </authorList>
    </citation>
    <scope>NUCLEOTIDE SEQUENCE</scope>
    <source>
        <strain evidence="2">WSP0</strain>
        <tissue evidence="2">Leaf</tissue>
    </source>
</reference>
<keyword evidence="3" id="KW-1185">Reference proteome</keyword>
<comment type="caution">
    <text evidence="2">The sequence shown here is derived from an EMBL/GenBank/DDBJ whole genome shotgun (WGS) entry which is preliminary data.</text>
</comment>
<proteinExistence type="predicted"/>
<organism evidence="2 3">
    <name type="scientific">Rhododendron griersonianum</name>
    <dbReference type="NCBI Taxonomy" id="479676"/>
    <lineage>
        <taxon>Eukaryota</taxon>
        <taxon>Viridiplantae</taxon>
        <taxon>Streptophyta</taxon>
        <taxon>Embryophyta</taxon>
        <taxon>Tracheophyta</taxon>
        <taxon>Spermatophyta</taxon>
        <taxon>Magnoliopsida</taxon>
        <taxon>eudicotyledons</taxon>
        <taxon>Gunneridae</taxon>
        <taxon>Pentapetalae</taxon>
        <taxon>asterids</taxon>
        <taxon>Ericales</taxon>
        <taxon>Ericaceae</taxon>
        <taxon>Ericoideae</taxon>
        <taxon>Rhodoreae</taxon>
        <taxon>Rhododendron</taxon>
    </lineage>
</organism>
<name>A0AAV6JLK1_9ERIC</name>
<dbReference type="Proteomes" id="UP000823749">
    <property type="component" value="Chromosome 7"/>
</dbReference>
<accession>A0AAV6JLK1</accession>
<dbReference type="AlphaFoldDB" id="A0AAV6JLK1"/>
<feature type="coiled-coil region" evidence="1">
    <location>
        <begin position="111"/>
        <end position="138"/>
    </location>
</feature>
<dbReference type="EMBL" id="JACTNZ010000007">
    <property type="protein sequence ID" value="KAG5540449.1"/>
    <property type="molecule type" value="Genomic_DNA"/>
</dbReference>
<keyword evidence="1" id="KW-0175">Coiled coil</keyword>
<evidence type="ECO:0000313" key="3">
    <source>
        <dbReference type="Proteomes" id="UP000823749"/>
    </source>
</evidence>
<evidence type="ECO:0000256" key="1">
    <source>
        <dbReference type="SAM" id="Coils"/>
    </source>
</evidence>
<gene>
    <name evidence="2" type="ORF">RHGRI_020605</name>
</gene>
<protein>
    <submittedName>
        <fullName evidence="2">Uncharacterized protein</fullName>
    </submittedName>
</protein>
<evidence type="ECO:0000313" key="2">
    <source>
        <dbReference type="EMBL" id="KAG5540449.1"/>
    </source>
</evidence>